<protein>
    <recommendedName>
        <fullName evidence="4">Sphingolipid long chain base-responsive protein LSP1</fullName>
    </recommendedName>
</protein>
<evidence type="ECO:0000256" key="1">
    <source>
        <dbReference type="SAM" id="MobiDB-lite"/>
    </source>
</evidence>
<proteinExistence type="predicted"/>
<evidence type="ECO:0008006" key="4">
    <source>
        <dbReference type="Google" id="ProtNLM"/>
    </source>
</evidence>
<dbReference type="PANTHER" id="PTHR31962:SF4">
    <property type="entry name" value="PRIMARY COMPONENT OF EISOSOMES (EUROFUNG)"/>
    <property type="match status" value="1"/>
</dbReference>
<dbReference type="InterPro" id="IPR028245">
    <property type="entry name" value="PIL1/LSP1"/>
</dbReference>
<sequence length="493" mass="54423">MCFGPSDADETYYYREEIIPARPRYHHHHSPHRHHHHHHHHHHESPVRISVPRLSRDSLRSSPRTSVTTHGAPVEVVNRALSFRQKGDGAGKSSSGGLGNSRKGFSLSSLRGSVQPELSKRLFRLIKSENNLINAHQQAARERVSIATQLSEWGEQTGDEAVSDISDKVGVVLSEIGEQEDTYAHALDDSRLVLKAIRNIEKSVQPSRDHRAKITDEIARLKTKEPESTKLVTLEQELVRSEAENLVAEAQLSNVTRQKLKEAFNVEFDAIIERAEKQIILARHGKRLLELLDDTPAVPGDARPAYEGGSQARQILNDAEDDLREWRPETGDDGGKSKAAQARGANAGRLHKRETSKDQRRDSGYAPANAGREQSSVDYVDKGSQPQDSSGDRERQQPASYYSVETRIDTVTGQPPEEGSSTQGNTEGQQAPGAPRIESLGLDGRGGVTESRTVTQLPRRLEGLDTPRSMESAGGSDDEAGQRRLRDLGSLSP</sequence>
<comment type="caution">
    <text evidence="2">The sequence shown here is derived from an EMBL/GenBank/DDBJ whole genome shotgun (WGS) entry which is preliminary data.</text>
</comment>
<feature type="compositionally biased region" description="Basic and acidic residues" evidence="1">
    <location>
        <begin position="325"/>
        <end position="336"/>
    </location>
</feature>
<feature type="region of interest" description="Disordered" evidence="1">
    <location>
        <begin position="25"/>
        <end position="51"/>
    </location>
</feature>
<keyword evidence="3" id="KW-1185">Reference proteome</keyword>
<feature type="compositionally biased region" description="Basic residues" evidence="1">
    <location>
        <begin position="25"/>
        <end position="43"/>
    </location>
</feature>
<dbReference type="InterPro" id="IPR027267">
    <property type="entry name" value="AH/BAR_dom_sf"/>
</dbReference>
<dbReference type="Pfam" id="PF13805">
    <property type="entry name" value="Pil1"/>
    <property type="match status" value="1"/>
</dbReference>
<organism evidence="2 3">
    <name type="scientific">Phialemonium thermophilum</name>
    <dbReference type="NCBI Taxonomy" id="223376"/>
    <lineage>
        <taxon>Eukaryota</taxon>
        <taxon>Fungi</taxon>
        <taxon>Dikarya</taxon>
        <taxon>Ascomycota</taxon>
        <taxon>Pezizomycotina</taxon>
        <taxon>Sordariomycetes</taxon>
        <taxon>Sordariomycetidae</taxon>
        <taxon>Cephalothecales</taxon>
        <taxon>Cephalothecaceae</taxon>
        <taxon>Phialemonium</taxon>
    </lineage>
</organism>
<dbReference type="Proteomes" id="UP001586593">
    <property type="component" value="Unassembled WGS sequence"/>
</dbReference>
<gene>
    <name evidence="2" type="ORF">VTK73DRAFT_7593</name>
</gene>
<dbReference type="PANTHER" id="PTHR31962">
    <property type="entry name" value="SPHINGOLIPID LONG CHAIN BASE-RESPONSIVE PROTEIN PIL1"/>
    <property type="match status" value="1"/>
</dbReference>
<feature type="compositionally biased region" description="Gly residues" evidence="1">
    <location>
        <begin position="88"/>
        <end position="99"/>
    </location>
</feature>
<name>A0ABR3WDA6_9PEZI</name>
<dbReference type="Gene3D" id="1.20.1270.60">
    <property type="entry name" value="Arfaptin homology (AH) domain/BAR domain"/>
    <property type="match status" value="1"/>
</dbReference>
<feature type="compositionally biased region" description="Polar residues" evidence="1">
    <location>
        <begin position="409"/>
        <end position="429"/>
    </location>
</feature>
<dbReference type="EMBL" id="JAZHXJ010000496">
    <property type="protein sequence ID" value="KAL1859447.1"/>
    <property type="molecule type" value="Genomic_DNA"/>
</dbReference>
<feature type="compositionally biased region" description="Basic and acidic residues" evidence="1">
    <location>
        <begin position="353"/>
        <end position="363"/>
    </location>
</feature>
<accession>A0ABR3WDA6</accession>
<feature type="region of interest" description="Disordered" evidence="1">
    <location>
        <begin position="325"/>
        <end position="493"/>
    </location>
</feature>
<reference evidence="2 3" key="1">
    <citation type="journal article" date="2024" name="Commun. Biol.">
        <title>Comparative genomic analysis of thermophilic fungi reveals convergent evolutionary adaptations and gene losses.</title>
        <authorList>
            <person name="Steindorff A.S."/>
            <person name="Aguilar-Pontes M.V."/>
            <person name="Robinson A.J."/>
            <person name="Andreopoulos B."/>
            <person name="LaButti K."/>
            <person name="Kuo A."/>
            <person name="Mondo S."/>
            <person name="Riley R."/>
            <person name="Otillar R."/>
            <person name="Haridas S."/>
            <person name="Lipzen A."/>
            <person name="Grimwood J."/>
            <person name="Schmutz J."/>
            <person name="Clum A."/>
            <person name="Reid I.D."/>
            <person name="Moisan M.C."/>
            <person name="Butler G."/>
            <person name="Nguyen T.T.M."/>
            <person name="Dewar K."/>
            <person name="Conant G."/>
            <person name="Drula E."/>
            <person name="Henrissat B."/>
            <person name="Hansel C."/>
            <person name="Singer S."/>
            <person name="Hutchinson M.I."/>
            <person name="de Vries R.P."/>
            <person name="Natvig D.O."/>
            <person name="Powell A.J."/>
            <person name="Tsang A."/>
            <person name="Grigoriev I.V."/>
        </authorList>
    </citation>
    <scope>NUCLEOTIDE SEQUENCE [LARGE SCALE GENOMIC DNA]</scope>
    <source>
        <strain evidence="2 3">ATCC 24622</strain>
    </source>
</reference>
<evidence type="ECO:0000313" key="2">
    <source>
        <dbReference type="EMBL" id="KAL1859447.1"/>
    </source>
</evidence>
<evidence type="ECO:0000313" key="3">
    <source>
        <dbReference type="Proteomes" id="UP001586593"/>
    </source>
</evidence>
<feature type="region of interest" description="Disordered" evidence="1">
    <location>
        <begin position="83"/>
        <end position="110"/>
    </location>
</feature>